<dbReference type="EMBL" id="VSLA01000014">
    <property type="protein sequence ID" value="TYC85552.1"/>
    <property type="molecule type" value="Genomic_DNA"/>
</dbReference>
<proteinExistence type="predicted"/>
<reference evidence="4 5" key="1">
    <citation type="submission" date="2019-08" db="EMBL/GenBank/DDBJ databases">
        <title>Isolation and enrichment of carboxydotrophic bacteria from anaerobic sludge for the production of bio-based chemicals from syngas.</title>
        <authorList>
            <person name="Antares A.L."/>
            <person name="Moreira J."/>
            <person name="Diender M."/>
            <person name="Parshina S.N."/>
            <person name="Stams A.J.M."/>
            <person name="Alves M."/>
            <person name="Alves J.I."/>
            <person name="Sousa D.Z."/>
        </authorList>
    </citation>
    <scope>NUCLEOTIDE SEQUENCE [LARGE SCALE GENOMIC DNA]</scope>
    <source>
        <strain evidence="4 5">JM</strain>
    </source>
</reference>
<sequence>MVKYRLISSPDESTMNLLQDRIRTAERKKLELDKFGAIGLVQANTSSLFFYADIAVKAADVIVLDILGNCQHTMSTIALLGTMESVKSALNAIKEAGDDEYGV</sequence>
<dbReference type="InterPro" id="IPR037233">
    <property type="entry name" value="CcmK-like_sf"/>
</dbReference>
<dbReference type="SUPFAM" id="SSF143414">
    <property type="entry name" value="CcmK-like"/>
    <property type="match status" value="1"/>
</dbReference>
<dbReference type="Proteomes" id="UP000322619">
    <property type="component" value="Unassembled WGS sequence"/>
</dbReference>
<dbReference type="Gene3D" id="3.30.70.1710">
    <property type="match status" value="1"/>
</dbReference>
<comment type="subcellular location">
    <subcellularLocation>
        <location evidence="1">Bacterial microcompartment</location>
    </subcellularLocation>
</comment>
<dbReference type="AlphaFoldDB" id="A0A5D0WMQ1"/>
<protein>
    <submittedName>
        <fullName evidence="4">BMC domain-containing protein</fullName>
    </submittedName>
</protein>
<dbReference type="InterPro" id="IPR000249">
    <property type="entry name" value="BMC_dom"/>
</dbReference>
<name>A0A5D0WMQ1_9FIRM</name>
<evidence type="ECO:0000313" key="4">
    <source>
        <dbReference type="EMBL" id="TYC85552.1"/>
    </source>
</evidence>
<comment type="caution">
    <text evidence="4">The sequence shown here is derived from an EMBL/GenBank/DDBJ whole genome shotgun (WGS) entry which is preliminary data.</text>
</comment>
<dbReference type="Pfam" id="PF00936">
    <property type="entry name" value="BMC"/>
    <property type="match status" value="1"/>
</dbReference>
<dbReference type="GO" id="GO:0031469">
    <property type="term" value="C:bacterial microcompartment"/>
    <property type="evidence" value="ECO:0007669"/>
    <property type="project" value="UniProtKB-SubCell"/>
</dbReference>
<keyword evidence="2" id="KW-1283">Bacterial microcompartment</keyword>
<evidence type="ECO:0000313" key="5">
    <source>
        <dbReference type="Proteomes" id="UP000322619"/>
    </source>
</evidence>
<evidence type="ECO:0000259" key="3">
    <source>
        <dbReference type="Pfam" id="PF00936"/>
    </source>
</evidence>
<evidence type="ECO:0000256" key="2">
    <source>
        <dbReference type="ARBA" id="ARBA00024446"/>
    </source>
</evidence>
<feature type="domain" description="Bacterial microcompartment" evidence="3">
    <location>
        <begin position="37"/>
        <end position="97"/>
    </location>
</feature>
<evidence type="ECO:0000256" key="1">
    <source>
        <dbReference type="ARBA" id="ARBA00024322"/>
    </source>
</evidence>
<accession>A0A5D0WMQ1</accession>
<dbReference type="RefSeq" id="WP_148637581.1">
    <property type="nucleotide sequence ID" value="NZ_VSLA01000014.1"/>
</dbReference>
<organism evidence="4 5">
    <name type="scientific">Acetobacterium wieringae</name>
    <dbReference type="NCBI Taxonomy" id="52694"/>
    <lineage>
        <taxon>Bacteria</taxon>
        <taxon>Bacillati</taxon>
        <taxon>Bacillota</taxon>
        <taxon>Clostridia</taxon>
        <taxon>Eubacteriales</taxon>
        <taxon>Eubacteriaceae</taxon>
        <taxon>Acetobacterium</taxon>
    </lineage>
</organism>
<gene>
    <name evidence="4" type="ORF">FXB42_09265</name>
</gene>